<reference evidence="1" key="1">
    <citation type="submission" date="2023-03" db="EMBL/GenBank/DDBJ databases">
        <title>Massive genome expansion in bonnet fungi (Mycena s.s.) driven by repeated elements and novel gene families across ecological guilds.</title>
        <authorList>
            <consortium name="Lawrence Berkeley National Laboratory"/>
            <person name="Harder C.B."/>
            <person name="Miyauchi S."/>
            <person name="Viragh M."/>
            <person name="Kuo A."/>
            <person name="Thoen E."/>
            <person name="Andreopoulos B."/>
            <person name="Lu D."/>
            <person name="Skrede I."/>
            <person name="Drula E."/>
            <person name="Henrissat B."/>
            <person name="Morin E."/>
            <person name="Kohler A."/>
            <person name="Barry K."/>
            <person name="LaButti K."/>
            <person name="Morin E."/>
            <person name="Salamov A."/>
            <person name="Lipzen A."/>
            <person name="Mereny Z."/>
            <person name="Hegedus B."/>
            <person name="Baldrian P."/>
            <person name="Stursova M."/>
            <person name="Weitz H."/>
            <person name="Taylor A."/>
            <person name="Grigoriev I.V."/>
            <person name="Nagy L.G."/>
            <person name="Martin F."/>
            <person name="Kauserud H."/>
        </authorList>
    </citation>
    <scope>NUCLEOTIDE SEQUENCE</scope>
    <source>
        <strain evidence="1">CBHHK067</strain>
    </source>
</reference>
<proteinExistence type="predicted"/>
<protein>
    <recommendedName>
        <fullName evidence="3">Aminoglycoside phosphotransferase domain-containing protein</fullName>
    </recommendedName>
</protein>
<evidence type="ECO:0008006" key="3">
    <source>
        <dbReference type="Google" id="ProtNLM"/>
    </source>
</evidence>
<comment type="caution">
    <text evidence="1">The sequence shown here is derived from an EMBL/GenBank/DDBJ whole genome shotgun (WGS) entry which is preliminary data.</text>
</comment>
<keyword evidence="2" id="KW-1185">Reference proteome</keyword>
<evidence type="ECO:0000313" key="1">
    <source>
        <dbReference type="EMBL" id="KAJ7696043.1"/>
    </source>
</evidence>
<sequence length="154" mass="17277">MIGWESDHNVVGPIAASAKQSLHRLIPLIFPVEEEYGDLYRLVLEHGDFGIHNMSIKDSDTPAVTSLYDWETGYVVPALFSDPKIITHVDFELNGHGCPVLSRLVDNPTAEHVAEYEGYAEHYFKVILNEHALKYIPAIKAGKDARHIWAALRA</sequence>
<dbReference type="EMBL" id="JARKIE010000036">
    <property type="protein sequence ID" value="KAJ7696043.1"/>
    <property type="molecule type" value="Genomic_DNA"/>
</dbReference>
<dbReference type="AlphaFoldDB" id="A0AAD7GNG3"/>
<gene>
    <name evidence="1" type="ORF">B0H17DRAFT_415930</name>
</gene>
<accession>A0AAD7GNG3</accession>
<evidence type="ECO:0000313" key="2">
    <source>
        <dbReference type="Proteomes" id="UP001221757"/>
    </source>
</evidence>
<name>A0AAD7GNG3_MYCRO</name>
<organism evidence="1 2">
    <name type="scientific">Mycena rosella</name>
    <name type="common">Pink bonnet</name>
    <name type="synonym">Agaricus rosellus</name>
    <dbReference type="NCBI Taxonomy" id="1033263"/>
    <lineage>
        <taxon>Eukaryota</taxon>
        <taxon>Fungi</taxon>
        <taxon>Dikarya</taxon>
        <taxon>Basidiomycota</taxon>
        <taxon>Agaricomycotina</taxon>
        <taxon>Agaricomycetes</taxon>
        <taxon>Agaricomycetidae</taxon>
        <taxon>Agaricales</taxon>
        <taxon>Marasmiineae</taxon>
        <taxon>Mycenaceae</taxon>
        <taxon>Mycena</taxon>
    </lineage>
</organism>
<dbReference type="Proteomes" id="UP001221757">
    <property type="component" value="Unassembled WGS sequence"/>
</dbReference>